<dbReference type="GO" id="GO:0055052">
    <property type="term" value="C:ATP-binding cassette (ABC) transporter complex, substrate-binding subunit-containing"/>
    <property type="evidence" value="ECO:0007669"/>
    <property type="project" value="TreeGrafter"/>
</dbReference>
<dbReference type="PANTHER" id="PTHR43875:SF1">
    <property type="entry name" value="OSMOPROTECTIVE COMPOUNDS UPTAKE ATP-BINDING PROTEIN GGTA"/>
    <property type="match status" value="1"/>
</dbReference>
<protein>
    <submittedName>
        <fullName evidence="6">Putrescine transport ATP-binding protein PotA</fullName>
    </submittedName>
</protein>
<dbReference type="InterPro" id="IPR003593">
    <property type="entry name" value="AAA+_ATPase"/>
</dbReference>
<dbReference type="FunFam" id="3.40.50.300:FF:000042">
    <property type="entry name" value="Maltose/maltodextrin ABC transporter, ATP-binding protein"/>
    <property type="match status" value="1"/>
</dbReference>
<dbReference type="InterPro" id="IPR008995">
    <property type="entry name" value="Mo/tungstate-bd_C_term_dom"/>
</dbReference>
<dbReference type="InterPro" id="IPR017871">
    <property type="entry name" value="ABC_transporter-like_CS"/>
</dbReference>
<dbReference type="InterPro" id="IPR012340">
    <property type="entry name" value="NA-bd_OB-fold"/>
</dbReference>
<evidence type="ECO:0000313" key="7">
    <source>
        <dbReference type="Proteomes" id="UP000244016"/>
    </source>
</evidence>
<feature type="region of interest" description="Disordered" evidence="4">
    <location>
        <begin position="285"/>
        <end position="315"/>
    </location>
</feature>
<dbReference type="PROSITE" id="PS50893">
    <property type="entry name" value="ABC_TRANSPORTER_2"/>
    <property type="match status" value="1"/>
</dbReference>
<accession>A0A2T5G6A7</accession>
<dbReference type="GO" id="GO:0005524">
    <property type="term" value="F:ATP binding"/>
    <property type="evidence" value="ECO:0007669"/>
    <property type="project" value="UniProtKB-KW"/>
</dbReference>
<keyword evidence="3 6" id="KW-0067">ATP-binding</keyword>
<name>A0A2T5G6A7_9BACL</name>
<dbReference type="InterPro" id="IPR047641">
    <property type="entry name" value="ABC_transpr_MalK/UgpC-like"/>
</dbReference>
<dbReference type="Gene3D" id="3.40.50.300">
    <property type="entry name" value="P-loop containing nucleotide triphosphate hydrolases"/>
    <property type="match status" value="1"/>
</dbReference>
<dbReference type="Pfam" id="PF00005">
    <property type="entry name" value="ABC_tran"/>
    <property type="match status" value="1"/>
</dbReference>
<gene>
    <name evidence="6" type="ORF">BLITH_1364</name>
</gene>
<dbReference type="Gene3D" id="2.40.50.100">
    <property type="match status" value="2"/>
</dbReference>
<comment type="caution">
    <text evidence="6">The sequence shown here is derived from an EMBL/GenBank/DDBJ whole genome shotgun (WGS) entry which is preliminary data.</text>
</comment>
<dbReference type="GO" id="GO:0016887">
    <property type="term" value="F:ATP hydrolysis activity"/>
    <property type="evidence" value="ECO:0007669"/>
    <property type="project" value="InterPro"/>
</dbReference>
<dbReference type="SUPFAM" id="SSF50331">
    <property type="entry name" value="MOP-like"/>
    <property type="match status" value="1"/>
</dbReference>
<dbReference type="InterPro" id="IPR027417">
    <property type="entry name" value="P-loop_NTPase"/>
</dbReference>
<dbReference type="AlphaFoldDB" id="A0A2T5G6A7"/>
<dbReference type="Pfam" id="PF08402">
    <property type="entry name" value="TOBE_2"/>
    <property type="match status" value="1"/>
</dbReference>
<keyword evidence="1" id="KW-0813">Transport</keyword>
<feature type="domain" description="ABC transporter" evidence="5">
    <location>
        <begin position="3"/>
        <end position="233"/>
    </location>
</feature>
<feature type="compositionally biased region" description="Basic and acidic residues" evidence="4">
    <location>
        <begin position="415"/>
        <end position="432"/>
    </location>
</feature>
<evidence type="ECO:0000256" key="3">
    <source>
        <dbReference type="ARBA" id="ARBA00022840"/>
    </source>
</evidence>
<dbReference type="PANTHER" id="PTHR43875">
    <property type="entry name" value="MALTODEXTRIN IMPORT ATP-BINDING PROTEIN MSMX"/>
    <property type="match status" value="1"/>
</dbReference>
<feature type="compositionally biased region" description="Acidic residues" evidence="4">
    <location>
        <begin position="301"/>
        <end position="310"/>
    </location>
</feature>
<dbReference type="Gene3D" id="2.40.50.140">
    <property type="entry name" value="Nucleic acid-binding proteins"/>
    <property type="match status" value="1"/>
</dbReference>
<organism evidence="6 7">
    <name type="scientific">Brockia lithotrophica</name>
    <dbReference type="NCBI Taxonomy" id="933949"/>
    <lineage>
        <taxon>Bacteria</taxon>
        <taxon>Bacillati</taxon>
        <taxon>Bacillota</taxon>
        <taxon>Bacilli</taxon>
        <taxon>Bacillales</taxon>
        <taxon>Bacillales Family X. Incertae Sedis</taxon>
        <taxon>Brockia</taxon>
    </lineage>
</organism>
<dbReference type="SUPFAM" id="SSF52540">
    <property type="entry name" value="P-loop containing nucleoside triphosphate hydrolases"/>
    <property type="match status" value="1"/>
</dbReference>
<dbReference type="GO" id="GO:0140359">
    <property type="term" value="F:ABC-type transporter activity"/>
    <property type="evidence" value="ECO:0007669"/>
    <property type="project" value="UniProtKB-ARBA"/>
</dbReference>
<dbReference type="EMBL" id="PEBW01000004">
    <property type="protein sequence ID" value="PTQ51726.1"/>
    <property type="molecule type" value="Genomic_DNA"/>
</dbReference>
<sequence>MRVALERVSMRFGRVTAVDALSVEFASGELVVILGPSGCGKSTTLFLLAGLYVPSEGEIRFDGRVVNTVPPERRNVGLVFQNYALYPHMSVFDNIAFPLRMQRRPRAERQERVLAVARMLHIEHLMDRKPAQLSGGQQQRVAIARALVKRPDLLLLDEPLSNLDARLRLEMREEIRRVQREVGITTVLVTHDQEEALSLADRILVMRDGKAVQFAPPEELYELPADRFVAHFVGNPPMNFLHAEYAGNGKFYLSGGLEIRVSPEDFAELLSGAAYELGIRPEAASLRPSRSEETPPFSFLEEGDGPEGAEDSPAANEFPGLVVHREVVGRDALYKVRTSGGDLRLVAPSTSPYRAGDRVSVRIDASRVHVFDADGKNLRLRVRRDSAAEGENRGNIQRSVVFGETFLSAPSRENPTPRDVAEGPELLRSRGI</sequence>
<evidence type="ECO:0000259" key="5">
    <source>
        <dbReference type="PROSITE" id="PS50893"/>
    </source>
</evidence>
<reference evidence="6 7" key="1">
    <citation type="submission" date="2017-08" db="EMBL/GenBank/DDBJ databases">
        <title>Burning lignite coal seam in the remote Altai Mountains harbors a hydrogen-driven thermophilic microbial community.</title>
        <authorList>
            <person name="Kadnikov V.V."/>
            <person name="Mardanov A.V."/>
            <person name="Ivasenko D."/>
            <person name="Beletsky A.V."/>
            <person name="Karnachuk O.V."/>
            <person name="Ravin N.V."/>
        </authorList>
    </citation>
    <scope>NUCLEOTIDE SEQUENCE [LARGE SCALE GENOMIC DNA]</scope>
    <source>
        <strain evidence="6">AL31</strain>
    </source>
</reference>
<dbReference type="SMART" id="SM00382">
    <property type="entry name" value="AAA"/>
    <property type="match status" value="1"/>
</dbReference>
<dbReference type="Proteomes" id="UP000244016">
    <property type="component" value="Unassembled WGS sequence"/>
</dbReference>
<evidence type="ECO:0000313" key="6">
    <source>
        <dbReference type="EMBL" id="PTQ51726.1"/>
    </source>
</evidence>
<evidence type="ECO:0000256" key="1">
    <source>
        <dbReference type="ARBA" id="ARBA00022448"/>
    </source>
</evidence>
<dbReference type="InterPro" id="IPR003439">
    <property type="entry name" value="ABC_transporter-like_ATP-bd"/>
</dbReference>
<dbReference type="PROSITE" id="PS00211">
    <property type="entry name" value="ABC_TRANSPORTER_1"/>
    <property type="match status" value="1"/>
</dbReference>
<evidence type="ECO:0000256" key="4">
    <source>
        <dbReference type="SAM" id="MobiDB-lite"/>
    </source>
</evidence>
<keyword evidence="2" id="KW-0547">Nucleotide-binding</keyword>
<dbReference type="InterPro" id="IPR013611">
    <property type="entry name" value="Transp-assoc_OB_typ2"/>
</dbReference>
<feature type="region of interest" description="Disordered" evidence="4">
    <location>
        <begin position="407"/>
        <end position="432"/>
    </location>
</feature>
<evidence type="ECO:0000256" key="2">
    <source>
        <dbReference type="ARBA" id="ARBA00022741"/>
    </source>
</evidence>
<proteinExistence type="predicted"/>